<dbReference type="OrthoDB" id="547269at2"/>
<feature type="chain" id="PRO_5012232288" description="DUF1254 domain-containing protein" evidence="1">
    <location>
        <begin position="22"/>
        <end position="363"/>
    </location>
</feature>
<feature type="domain" description="DUF1254" evidence="3">
    <location>
        <begin position="67"/>
        <end position="132"/>
    </location>
</feature>
<dbReference type="SUPFAM" id="SSF160935">
    <property type="entry name" value="VPA0735-like"/>
    <property type="match status" value="1"/>
</dbReference>
<protein>
    <recommendedName>
        <fullName evidence="6">DUF1254 domain-containing protein</fullName>
    </recommendedName>
</protein>
<dbReference type="Gene3D" id="2.60.40.1610">
    <property type="entry name" value="Domain of unknown function DUF1254"/>
    <property type="match status" value="1"/>
</dbReference>
<organism evidence="4 5">
    <name type="scientific">Vibrio panuliri</name>
    <dbReference type="NCBI Taxonomy" id="1381081"/>
    <lineage>
        <taxon>Bacteria</taxon>
        <taxon>Pseudomonadati</taxon>
        <taxon>Pseudomonadota</taxon>
        <taxon>Gammaproteobacteria</taxon>
        <taxon>Vibrionales</taxon>
        <taxon>Vibrionaceae</taxon>
        <taxon>Vibrio</taxon>
    </lineage>
</organism>
<feature type="signal peptide" evidence="1">
    <location>
        <begin position="1"/>
        <end position="21"/>
    </location>
</feature>
<dbReference type="PANTHER" id="PTHR36509:SF2">
    <property type="entry name" value="BLL3101 PROTEIN"/>
    <property type="match status" value="1"/>
</dbReference>
<dbReference type="Gene3D" id="2.60.120.1600">
    <property type="match status" value="1"/>
</dbReference>
<dbReference type="Pfam" id="PF06863">
    <property type="entry name" value="DUF1254"/>
    <property type="match status" value="1"/>
</dbReference>
<dbReference type="InterPro" id="IPR010679">
    <property type="entry name" value="DUF1254"/>
</dbReference>
<gene>
    <name evidence="4" type="ORF">BIY22_00805</name>
</gene>
<dbReference type="Pfam" id="PF06742">
    <property type="entry name" value="DUF1214"/>
    <property type="match status" value="1"/>
</dbReference>
<dbReference type="InterPro" id="IPR037050">
    <property type="entry name" value="DUF1254_sf"/>
</dbReference>
<sequence length="363" mass="40844">MKKTTLALSIALLSSSALVNASTADVIAKIDSSNWAVNPLDFGMTAMEYQQKEGDLFALNMLNRGEINEFIHFPGLSKAGDNWLVTPNVDTVYSLAIIDTREGFTIEVPEMGDRFMSLHIQDQNHTFVEYVWEPGVYEYAAGEIDTDYVFVGIRTGTDATQEDLDYIKDVLQPKMKIESNSAVAYETDTTEEQVAALRNALLDEWGSLPDMYDSVQFDIHDVSDWEKWTYTIAGSWGLSPESTAMYASWAPEDTKAGQCYTATFDAIPAKAFGSLTMYDSHNYLMTDEYNIVSTNRPDFKSHEDGSFTVIFGDEKCQNLAEMQGVNYAKTNVDGWRGQIRAYRPDVDKMMQYQLPELKEISVN</sequence>
<evidence type="ECO:0008006" key="6">
    <source>
        <dbReference type="Google" id="ProtNLM"/>
    </source>
</evidence>
<accession>A0A1Q9HQD7</accession>
<comment type="caution">
    <text evidence="4">The sequence shown here is derived from an EMBL/GenBank/DDBJ whole genome shotgun (WGS) entry which is preliminary data.</text>
</comment>
<evidence type="ECO:0000313" key="4">
    <source>
        <dbReference type="EMBL" id="OLQ93063.1"/>
    </source>
</evidence>
<dbReference type="Proteomes" id="UP000186313">
    <property type="component" value="Unassembled WGS sequence"/>
</dbReference>
<feature type="domain" description="DUF1214" evidence="2">
    <location>
        <begin position="255"/>
        <end position="345"/>
    </location>
</feature>
<dbReference type="AlphaFoldDB" id="A0A1Q9HQD7"/>
<proteinExistence type="predicted"/>
<evidence type="ECO:0000259" key="2">
    <source>
        <dbReference type="Pfam" id="PF06742"/>
    </source>
</evidence>
<dbReference type="EMBL" id="MJMJ01000001">
    <property type="protein sequence ID" value="OLQ93063.1"/>
    <property type="molecule type" value="Genomic_DNA"/>
</dbReference>
<reference evidence="4 5" key="1">
    <citation type="submission" date="2016-09" db="EMBL/GenBank/DDBJ databases">
        <title>Genomic Taxonomy of the Vibrionaceae.</title>
        <authorList>
            <person name="Gonzalez-Castillo A."/>
            <person name="Gomez-Gil B."/>
            <person name="Enciso-Ibarra K."/>
        </authorList>
    </citation>
    <scope>NUCLEOTIDE SEQUENCE [LARGE SCALE GENOMIC DNA]</scope>
    <source>
        <strain evidence="4 5">CAIM 703</strain>
    </source>
</reference>
<dbReference type="RefSeq" id="WP_075705699.1">
    <property type="nucleotide sequence ID" value="NZ_MJMJ01000001.1"/>
</dbReference>
<evidence type="ECO:0000259" key="3">
    <source>
        <dbReference type="Pfam" id="PF06863"/>
    </source>
</evidence>
<evidence type="ECO:0000256" key="1">
    <source>
        <dbReference type="SAM" id="SignalP"/>
    </source>
</evidence>
<name>A0A1Q9HQD7_9VIBR</name>
<dbReference type="PANTHER" id="PTHR36509">
    <property type="entry name" value="BLL3101 PROTEIN"/>
    <property type="match status" value="1"/>
</dbReference>
<dbReference type="STRING" id="1381081.BIY22_00805"/>
<evidence type="ECO:0000313" key="5">
    <source>
        <dbReference type="Proteomes" id="UP000186313"/>
    </source>
</evidence>
<keyword evidence="1" id="KW-0732">Signal</keyword>
<dbReference type="InterPro" id="IPR010621">
    <property type="entry name" value="DUF1214"/>
</dbReference>